<dbReference type="Proteomes" id="UP000243217">
    <property type="component" value="Unassembled WGS sequence"/>
</dbReference>
<dbReference type="Pfam" id="PF24102">
    <property type="entry name" value="FLAD1_M"/>
    <property type="match status" value="1"/>
</dbReference>
<accession>A0A1V9Z4P7</accession>
<dbReference type="SMART" id="SM00852">
    <property type="entry name" value="MoCF_biosynth"/>
    <property type="match status" value="1"/>
</dbReference>
<feature type="transmembrane region" description="Helical" evidence="1">
    <location>
        <begin position="973"/>
        <end position="991"/>
    </location>
</feature>
<feature type="transmembrane region" description="Helical" evidence="1">
    <location>
        <begin position="428"/>
        <end position="450"/>
    </location>
</feature>
<feature type="transmembrane region" description="Helical" evidence="1">
    <location>
        <begin position="572"/>
        <end position="591"/>
    </location>
</feature>
<dbReference type="Pfam" id="PF00994">
    <property type="entry name" value="MoCF_biosynth"/>
    <property type="match status" value="1"/>
</dbReference>
<dbReference type="CDD" id="cd00885">
    <property type="entry name" value="cinA"/>
    <property type="match status" value="1"/>
</dbReference>
<dbReference type="STRING" id="74557.A0A1V9Z4P7"/>
<feature type="transmembrane region" description="Helical" evidence="1">
    <location>
        <begin position="1003"/>
        <end position="1023"/>
    </location>
</feature>
<feature type="transmembrane region" description="Helical" evidence="1">
    <location>
        <begin position="1199"/>
        <end position="1218"/>
    </location>
</feature>
<proteinExistence type="predicted"/>
<dbReference type="InterPro" id="IPR056596">
    <property type="entry name" value="FLAD1_M"/>
</dbReference>
<feature type="domain" description="MoaB/Mog" evidence="2">
    <location>
        <begin position="25"/>
        <end position="189"/>
    </location>
</feature>
<keyword evidence="1" id="KW-0472">Membrane</keyword>
<dbReference type="SUPFAM" id="SSF53218">
    <property type="entry name" value="Molybdenum cofactor biosynthesis proteins"/>
    <property type="match status" value="1"/>
</dbReference>
<dbReference type="PANTHER" id="PTHR36970:SF1">
    <property type="entry name" value="BESTROPHIN HOMOLOG"/>
    <property type="match status" value="1"/>
</dbReference>
<feature type="transmembrane region" description="Helical" evidence="1">
    <location>
        <begin position="799"/>
        <end position="818"/>
    </location>
</feature>
<protein>
    <recommendedName>
        <fullName evidence="2">MoaB/Mog domain-containing protein</fullName>
    </recommendedName>
</protein>
<keyword evidence="1" id="KW-1133">Transmembrane helix</keyword>
<feature type="transmembrane region" description="Helical" evidence="1">
    <location>
        <begin position="396"/>
        <end position="416"/>
    </location>
</feature>
<evidence type="ECO:0000313" key="4">
    <source>
        <dbReference type="Proteomes" id="UP000243217"/>
    </source>
</evidence>
<feature type="transmembrane region" description="Helical" evidence="1">
    <location>
        <begin position="603"/>
        <end position="623"/>
    </location>
</feature>
<dbReference type="InterPro" id="IPR036425">
    <property type="entry name" value="MoaB/Mog-like_dom_sf"/>
</dbReference>
<dbReference type="PANTHER" id="PTHR36970">
    <property type="entry name" value="UNNAMED PRODUCT"/>
    <property type="match status" value="1"/>
</dbReference>
<keyword evidence="4" id="KW-1185">Reference proteome</keyword>
<sequence length="1458" mass="165875">MLVHKVLRRVNYRWMSTMEKAPKAAICVIANEVLSGKTLDTNSNYLAKFLFRKGIDLVRINVIPDDAEVIAQTVMDLSNLVGKSGYVFTSGGIGPTHDDITYESIAKAFDVPLEVHEPTCSALSDFLAAKGQEINEDRLRMVMFPKGANVLKTASWVPIVAMKNVYILPGIPRLLHQMIESTESHFKGVPILQAQIQSHLLEGVIATGLKRIQNQFPSVMIGSYVNTKEDDIPIEKRSFQVQVTLYSRSQVDIDQVIPLVVKAIDGWVVPCLNCLLEKVLLSIRITMGNEPMQTLLEDLGDDNWTEHALVQSIYDKYHKLPLATTEDAFDGTEKDISFNINSQRLLSQCRNGWLDLVAASIILSLHLMTFETFLVICSSGISTSVYFYYGIGLNQPSFGANLSWTIVSFAVVSPMIMQIRQAFVRRELALDVIAEVKALMCNVLIANLMWNWGDNQRNKLPKAHAQKTKQILYGILIDLQKLITLPTFTRGRHQFTSFGKEEARDFLNLFHGLSRRITFSIQQLHYQVEIMKVVGLPANEASRINQYHWLLQARIEKLCNIKLYRTPQATRSFTRLSILLLPLVYGPYYVYIATATPNVHTNLSFALILSVVTSLIMIGIFNVELALEDPFTDEGLDGVKVPRVIAHFSCIFKNTNEFLDIAINKDAHKASSEHILSFEIWREKSQAMGDQKDWTEDPLLNDAFQSLHEGEYYMTINDVLAEKSNVYGRVKATEVTIHPNMSFFEHCQASLMDWYAAGVIFWSHLVNFDSFLVLFVSIGATTGYYYYTPTDSSGNSSHFAANLSWILVTFAIVSPMIMQIKQAFTRRENALDAIAEMKAIACNILLANTVWNWGNDGRQLLPAEHNPRAKVLIRGLAMDLYAFLKMPTFTRGRHRFTSSGVAEAKQYNCQVDLYFQRMMVAFRQLHNQIEVMKGFGLPPNEASRANQYHWFLQARFEKLCNIKLYRTPQATRSFIRLCILLLPLFYGPYYVYIISSSDGHTNFAFALVLSAMTSITMIGIFNVEKALEDPFTEEGLDGIQTDLAFRRFFLALDTVYSYSALKLICVNLRQPREECRIFTFPMSHESSNSSHDWTNDPLVRSAFACINRAEDHYIAINGPMFEEEQHYDKLKIRAVTMAPNMNFAAHCHDSILDLYTSCVVFWSHLINFDSAIVFVISIVAPIGYYYYTPTDSSGNSTHFSANISWILITFAVVSPMIMQIRQAFTRRENALDSIAEMKAIACNILLANTTWNWGKNGRQTLPPDHNRKAKLLIRGLLSDLYTILKMPTFTRGRHRFTKSGVAEAAQFNFEVDTIIQRMMVAFHQLHLQVETMKAQGIPANEASRINQYHWFLQARFERLCNIKLYRTPQATRSFTRLMIMLLPLFYGPYYVYISSSRDGNTSFAFALVLSAMTSLVMIGIFNVEKVLEDPFTQEGLDSVQLDTTFRRLFLEIDTIYSE</sequence>
<feature type="transmembrane region" description="Helical" evidence="1">
    <location>
        <begin position="1403"/>
        <end position="1423"/>
    </location>
</feature>
<reference evidence="3 4" key="1">
    <citation type="journal article" date="2014" name="Genome Biol. Evol.">
        <title>The secreted proteins of Achlya hypogyna and Thraustotheca clavata identify the ancestral oomycete secretome and reveal gene acquisitions by horizontal gene transfer.</title>
        <authorList>
            <person name="Misner I."/>
            <person name="Blouin N."/>
            <person name="Leonard G."/>
            <person name="Richards T.A."/>
            <person name="Lane C.E."/>
        </authorList>
    </citation>
    <scope>NUCLEOTIDE SEQUENCE [LARGE SCALE GENOMIC DNA]</scope>
    <source>
        <strain evidence="3 4">ATCC 34112</strain>
    </source>
</reference>
<dbReference type="Gene3D" id="3.40.980.10">
    <property type="entry name" value="MoaB/Mog-like domain"/>
    <property type="match status" value="1"/>
</dbReference>
<evidence type="ECO:0000256" key="1">
    <source>
        <dbReference type="SAM" id="Phobius"/>
    </source>
</evidence>
<feature type="transmembrane region" description="Helical" evidence="1">
    <location>
        <begin position="770"/>
        <end position="787"/>
    </location>
</feature>
<dbReference type="EMBL" id="JNBS01002287">
    <property type="protein sequence ID" value="OQR92965.1"/>
    <property type="molecule type" value="Genomic_DNA"/>
</dbReference>
<feature type="transmembrane region" description="Helical" evidence="1">
    <location>
        <begin position="1373"/>
        <end position="1391"/>
    </location>
</feature>
<feature type="transmembrane region" description="Helical" evidence="1">
    <location>
        <begin position="1165"/>
        <end position="1187"/>
    </location>
</feature>
<comment type="caution">
    <text evidence="3">The sequence shown here is derived from an EMBL/GenBank/DDBJ whole genome shotgun (WGS) entry which is preliminary data.</text>
</comment>
<name>A0A1V9Z4P7_9STRA</name>
<dbReference type="InterPro" id="IPR001453">
    <property type="entry name" value="MoaB/Mog_dom"/>
</dbReference>
<keyword evidence="1" id="KW-0812">Transmembrane</keyword>
<gene>
    <name evidence="3" type="ORF">THRCLA_08572</name>
</gene>
<organism evidence="3 4">
    <name type="scientific">Thraustotheca clavata</name>
    <dbReference type="NCBI Taxonomy" id="74557"/>
    <lineage>
        <taxon>Eukaryota</taxon>
        <taxon>Sar</taxon>
        <taxon>Stramenopiles</taxon>
        <taxon>Oomycota</taxon>
        <taxon>Saprolegniomycetes</taxon>
        <taxon>Saprolegniales</taxon>
        <taxon>Achlyaceae</taxon>
        <taxon>Thraustotheca</taxon>
    </lineage>
</organism>
<evidence type="ECO:0000313" key="3">
    <source>
        <dbReference type="EMBL" id="OQR92965.1"/>
    </source>
</evidence>
<dbReference type="OrthoDB" id="536576at2759"/>
<evidence type="ECO:0000259" key="2">
    <source>
        <dbReference type="SMART" id="SM00852"/>
    </source>
</evidence>